<organism evidence="2 3">
    <name type="scientific">Roseinatronobacter alkalisoli</name>
    <dbReference type="NCBI Taxonomy" id="3028235"/>
    <lineage>
        <taxon>Bacteria</taxon>
        <taxon>Pseudomonadati</taxon>
        <taxon>Pseudomonadota</taxon>
        <taxon>Alphaproteobacteria</taxon>
        <taxon>Rhodobacterales</taxon>
        <taxon>Paracoccaceae</taxon>
        <taxon>Roseinatronobacter</taxon>
    </lineage>
</organism>
<evidence type="ECO:0000256" key="1">
    <source>
        <dbReference type="SAM" id="SignalP"/>
    </source>
</evidence>
<dbReference type="Proteomes" id="UP001431784">
    <property type="component" value="Unassembled WGS sequence"/>
</dbReference>
<accession>A0ABT5TAL4</accession>
<dbReference type="EMBL" id="JAQZSM010000013">
    <property type="protein sequence ID" value="MDD7972160.1"/>
    <property type="molecule type" value="Genomic_DNA"/>
</dbReference>
<feature type="signal peptide" evidence="1">
    <location>
        <begin position="1"/>
        <end position="20"/>
    </location>
</feature>
<name>A0ABT5TAL4_9RHOB</name>
<evidence type="ECO:0000313" key="3">
    <source>
        <dbReference type="Proteomes" id="UP001431784"/>
    </source>
</evidence>
<sequence length="347" mass="36240">MKRYIIGATLTMLTGAGAQAQVTLSAEGPTPGSSILTTVMTLGELAASTGIANFQIQDGQTLTDSLLNVARGTTDVAPVPLVAPFMLSRGAGPYANVGAEQGTELVNDVRALFTFGFGAIGLYSYDSSAVDGWHALEGRRVLNGPPSGGALANARAMIQLIAGLEDGSGYTGIQANWGQVGNMFADGTGEAAVLPIYLPADERITQASAAGAITLYSVPRDAYESEAFQNYLASPGTAGFMVPLADIPTQSGLTISSDDEYWRSPMSTGAIVVNASMSDEMAGALTRLMLDNVDTFKNRAPYMRYVNLGHVDLEFTGMCGNVPLTYHPAAVVAWEEAGYTVPDCAKP</sequence>
<keyword evidence="3" id="KW-1185">Reference proteome</keyword>
<proteinExistence type="predicted"/>
<comment type="caution">
    <text evidence="2">The sequence shown here is derived from an EMBL/GenBank/DDBJ whole genome shotgun (WGS) entry which is preliminary data.</text>
</comment>
<protein>
    <submittedName>
        <fullName evidence="2">C4-dicarboxylate ABC transporter substrate-binding protein</fullName>
    </submittedName>
</protein>
<gene>
    <name evidence="2" type="ORF">PUT78_13720</name>
</gene>
<evidence type="ECO:0000313" key="2">
    <source>
        <dbReference type="EMBL" id="MDD7972160.1"/>
    </source>
</evidence>
<reference evidence="2" key="1">
    <citation type="submission" date="2023-02" db="EMBL/GenBank/DDBJ databases">
        <title>Description of Roseinatronobacter alkalisoli sp. nov., an alkaliphilic bacerium isolated from soda soil.</title>
        <authorList>
            <person name="Wei W."/>
        </authorList>
    </citation>
    <scope>NUCLEOTIDE SEQUENCE</scope>
    <source>
        <strain evidence="2">HJB301</strain>
    </source>
</reference>
<dbReference type="Gene3D" id="3.40.190.10">
    <property type="entry name" value="Periplasmic binding protein-like II"/>
    <property type="match status" value="2"/>
</dbReference>
<dbReference type="RefSeq" id="WP_274352837.1">
    <property type="nucleotide sequence ID" value="NZ_JAQZSM010000013.1"/>
</dbReference>
<dbReference type="SUPFAM" id="SSF53850">
    <property type="entry name" value="Periplasmic binding protein-like II"/>
    <property type="match status" value="1"/>
</dbReference>
<keyword evidence="1" id="KW-0732">Signal</keyword>
<feature type="chain" id="PRO_5045328673" evidence="1">
    <location>
        <begin position="21"/>
        <end position="347"/>
    </location>
</feature>